<evidence type="ECO:0000313" key="5">
    <source>
        <dbReference type="Proteomes" id="UP000095283"/>
    </source>
</evidence>
<dbReference type="Gene3D" id="1.20.120.980">
    <property type="entry name" value="Serine carboxypeptidase S28, SKS domain"/>
    <property type="match status" value="1"/>
</dbReference>
<keyword evidence="4" id="KW-0325">Glycoprotein</keyword>
<dbReference type="WBParaSite" id="Hba_17745">
    <property type="protein sequence ID" value="Hba_17745"/>
    <property type="gene ID" value="Hba_17745"/>
</dbReference>
<keyword evidence="3" id="KW-0378">Hydrolase</keyword>
<dbReference type="Proteomes" id="UP000095283">
    <property type="component" value="Unplaced"/>
</dbReference>
<dbReference type="GO" id="GO:0070008">
    <property type="term" value="F:serine-type exopeptidase activity"/>
    <property type="evidence" value="ECO:0007669"/>
    <property type="project" value="InterPro"/>
</dbReference>
<organism evidence="5 6">
    <name type="scientific">Heterorhabditis bacteriophora</name>
    <name type="common">Entomopathogenic nematode worm</name>
    <dbReference type="NCBI Taxonomy" id="37862"/>
    <lineage>
        <taxon>Eukaryota</taxon>
        <taxon>Metazoa</taxon>
        <taxon>Ecdysozoa</taxon>
        <taxon>Nematoda</taxon>
        <taxon>Chromadorea</taxon>
        <taxon>Rhabditida</taxon>
        <taxon>Rhabditina</taxon>
        <taxon>Rhabditomorpha</taxon>
        <taxon>Strongyloidea</taxon>
        <taxon>Heterorhabditidae</taxon>
        <taxon>Heterorhabditis</taxon>
    </lineage>
</organism>
<keyword evidence="1" id="KW-0645">Protease</keyword>
<protein>
    <submittedName>
        <fullName evidence="6">SusD/RagB family nutrient-binding outer membrane lipoprotein</fullName>
    </submittedName>
</protein>
<dbReference type="AlphaFoldDB" id="A0A1I7XJR5"/>
<evidence type="ECO:0000313" key="6">
    <source>
        <dbReference type="WBParaSite" id="Hba_17745"/>
    </source>
</evidence>
<dbReference type="PANTHER" id="PTHR11010:SF104">
    <property type="entry name" value="SERINE PROTEASE PCP-1-RELATED"/>
    <property type="match status" value="1"/>
</dbReference>
<evidence type="ECO:0000256" key="4">
    <source>
        <dbReference type="ARBA" id="ARBA00023180"/>
    </source>
</evidence>
<dbReference type="GO" id="GO:0006508">
    <property type="term" value="P:proteolysis"/>
    <property type="evidence" value="ECO:0007669"/>
    <property type="project" value="UniProtKB-KW"/>
</dbReference>
<sequence length="142" mass="15545">MGYLTSEQALADYATLITELKLGGAWAASAPLLYFSGSNVDPGSFDSITTNVFDDAACNRSYMASSWTAIKNLVASSKGQDFLNEQFRIDPKSLINSTQGGDNLIAYLREAIEYMAMVNYPYPTEFLKPLPAWPVNVNIPSI</sequence>
<keyword evidence="5" id="KW-1185">Reference proteome</keyword>
<evidence type="ECO:0000256" key="3">
    <source>
        <dbReference type="ARBA" id="ARBA00022801"/>
    </source>
</evidence>
<evidence type="ECO:0000256" key="1">
    <source>
        <dbReference type="ARBA" id="ARBA00022670"/>
    </source>
</evidence>
<dbReference type="GO" id="GO:0008239">
    <property type="term" value="F:dipeptidyl-peptidase activity"/>
    <property type="evidence" value="ECO:0007669"/>
    <property type="project" value="TreeGrafter"/>
</dbReference>
<proteinExistence type="predicted"/>
<name>A0A1I7XJR5_HETBA</name>
<dbReference type="PANTHER" id="PTHR11010">
    <property type="entry name" value="PROTEASE S28 PRO-X CARBOXYPEPTIDASE-RELATED"/>
    <property type="match status" value="1"/>
</dbReference>
<reference evidence="6" key="1">
    <citation type="submission" date="2016-11" db="UniProtKB">
        <authorList>
            <consortium name="WormBaseParasite"/>
        </authorList>
    </citation>
    <scope>IDENTIFICATION</scope>
</reference>
<dbReference type="Pfam" id="PF05577">
    <property type="entry name" value="Peptidase_S28"/>
    <property type="match status" value="1"/>
</dbReference>
<evidence type="ECO:0000256" key="2">
    <source>
        <dbReference type="ARBA" id="ARBA00022729"/>
    </source>
</evidence>
<keyword evidence="2" id="KW-0732">Signal</keyword>
<dbReference type="InterPro" id="IPR042269">
    <property type="entry name" value="Ser_carbopepase_S28_SKS"/>
</dbReference>
<accession>A0A1I7XJR5</accession>
<dbReference type="InterPro" id="IPR008758">
    <property type="entry name" value="Peptidase_S28"/>
</dbReference>